<feature type="repeat" description="PPR" evidence="3">
    <location>
        <begin position="434"/>
        <end position="468"/>
    </location>
</feature>
<evidence type="ECO:0000256" key="1">
    <source>
        <dbReference type="ARBA" id="ARBA00007626"/>
    </source>
</evidence>
<evidence type="ECO:0000256" key="3">
    <source>
        <dbReference type="PROSITE-ProRule" id="PRU00708"/>
    </source>
</evidence>
<keyword evidence="2" id="KW-0677">Repeat</keyword>
<dbReference type="EMBL" id="MH004500">
    <property type="protein sequence ID" value="AYM00500.1"/>
    <property type="molecule type" value="mRNA"/>
</dbReference>
<feature type="repeat" description="PPR" evidence="3">
    <location>
        <begin position="329"/>
        <end position="363"/>
    </location>
</feature>
<dbReference type="InterPro" id="IPR002885">
    <property type="entry name" value="PPR_rpt"/>
</dbReference>
<dbReference type="PROSITE" id="PS51375">
    <property type="entry name" value="PPR"/>
    <property type="match status" value="12"/>
</dbReference>
<reference evidence="4" key="1">
    <citation type="journal article" date="2018" name="Molecules">
        <title>The Pentatricopeptide Repeat Gene Family in Salvia miltiorrhiza: Genome-Wide Characterization and Expression Analysis.</title>
        <authorList>
            <person name="Li H."/>
            <person name="Li C."/>
            <person name="Deng Y."/>
            <person name="Jiang X."/>
            <person name="Lu S."/>
        </authorList>
    </citation>
    <scope>NUCLEOTIDE SEQUENCE</scope>
</reference>
<protein>
    <submittedName>
        <fullName evidence="4">Pentatricopeptide repeat protein</fullName>
    </submittedName>
</protein>
<name>A0A678WCA2_SALMI</name>
<dbReference type="FunFam" id="1.25.40.10:FF:000558">
    <property type="entry name" value="Pentatricopeptide repeat-containing protein At5g39710"/>
    <property type="match status" value="2"/>
</dbReference>
<feature type="repeat" description="PPR" evidence="3">
    <location>
        <begin position="624"/>
        <end position="658"/>
    </location>
</feature>
<dbReference type="Pfam" id="PF01535">
    <property type="entry name" value="PPR"/>
    <property type="match status" value="1"/>
</dbReference>
<feature type="repeat" description="PPR" evidence="3">
    <location>
        <begin position="224"/>
        <end position="258"/>
    </location>
</feature>
<dbReference type="AlphaFoldDB" id="A0A678WCA2"/>
<dbReference type="NCBIfam" id="TIGR00756">
    <property type="entry name" value="PPR"/>
    <property type="match status" value="12"/>
</dbReference>
<evidence type="ECO:0000313" key="4">
    <source>
        <dbReference type="EMBL" id="AYM00500.1"/>
    </source>
</evidence>
<feature type="repeat" description="PPR" evidence="3">
    <location>
        <begin position="504"/>
        <end position="538"/>
    </location>
</feature>
<dbReference type="PANTHER" id="PTHR45613">
    <property type="entry name" value="PENTATRICOPEPTIDE REPEAT-CONTAINING PROTEIN"/>
    <property type="match status" value="1"/>
</dbReference>
<dbReference type="PANTHER" id="PTHR45613:SF452">
    <property type="entry name" value="OS02G0582300 PROTEIN"/>
    <property type="match status" value="1"/>
</dbReference>
<dbReference type="Gene3D" id="1.25.40.10">
    <property type="entry name" value="Tetratricopeptide repeat domain"/>
    <property type="match status" value="6"/>
</dbReference>
<evidence type="ECO:0000256" key="2">
    <source>
        <dbReference type="ARBA" id="ARBA00022737"/>
    </source>
</evidence>
<proteinExistence type="evidence at transcript level"/>
<dbReference type="SUPFAM" id="SSF81901">
    <property type="entry name" value="HCP-like"/>
    <property type="match status" value="1"/>
</dbReference>
<sequence>MPRPKSLHRTLHALTCQSKAVNSLHPPPPPYSSPPDTFLVDNAISILKYHHPSLLNPLIPKFTPAATSCLLLQSQNDQTLILKFLSWARKFPFFSSQLQCLCLSIHILTRFKLYKTAQSLADEAALTFPADERGDLVFSCLVDTYQVCNSSSAVIDLMVKALSNLKQIDRALNFVNLATSHGFMPSVLSYNSILEAIIRSKACGCVELAKTVYDDMIDKDVSPNVFTYNILIRGLCANKNIDRGLDFFEKMEKRGCLPNVVTYNTLIDAYCKSGNINEAYALLELMWEKNLEPNVITYNVIINGLCREGRMRETSKVFMEMKDQGLVPNEVTYNTLINGYCKEGNFHQALVLHAEMVRNGLSPNVVTYTSLINSMCKARNLRRAMEFFDQMQVRGLNPNEKTYTTLIDGFCQQGFMDEAYRILNEMIARGFSPSIVTYNALINGHCVAGRIDNGVDVIKDMTAKGVSPDVVSYSTIISGFSRDSRLEEAFQMREEMVKKGIIPDAITYSSLMQGLCTERRLTDAREMFEDMWRLGLQPDKCTYTTLINACCAEDDMKSAMYLHNEMINKGFLPDVVTYSVLINGLNKQVRSKEAKRLLFKLFYEEHVPYDVTYDLLIESCTSIEFQSGVALMKGFCLKGLMNEADRVFEAMLQTNHKPSEAVYNVLIHGHCKAKNLQKAIDLYREMVQSELVPHAVTIIALARELHKVGRTEELNQILQDTLRSCKVIDGDRAKVLLEVNYKEGNMDNVFHILQEMSKDGLLPNDFRTA</sequence>
<feature type="repeat" description="PPR" evidence="3">
    <location>
        <begin position="294"/>
        <end position="328"/>
    </location>
</feature>
<feature type="repeat" description="PPR" evidence="3">
    <location>
        <begin position="399"/>
        <end position="433"/>
    </location>
</feature>
<dbReference type="InterPro" id="IPR011990">
    <property type="entry name" value="TPR-like_helical_dom_sf"/>
</dbReference>
<accession>A0A678WCA2</accession>
<feature type="repeat" description="PPR" evidence="3">
    <location>
        <begin position="469"/>
        <end position="503"/>
    </location>
</feature>
<feature type="repeat" description="PPR" evidence="3">
    <location>
        <begin position="539"/>
        <end position="573"/>
    </location>
</feature>
<feature type="repeat" description="PPR" evidence="3">
    <location>
        <begin position="259"/>
        <end position="293"/>
    </location>
</feature>
<comment type="similarity">
    <text evidence="1">Belongs to the PPR family. P subfamily.</text>
</comment>
<organism evidence="4">
    <name type="scientific">Salvia miltiorrhiza</name>
    <name type="common">Chinese sage</name>
    <dbReference type="NCBI Taxonomy" id="226208"/>
    <lineage>
        <taxon>Eukaryota</taxon>
        <taxon>Viridiplantae</taxon>
        <taxon>Streptophyta</taxon>
        <taxon>Embryophyta</taxon>
        <taxon>Tracheophyta</taxon>
        <taxon>Spermatophyta</taxon>
        <taxon>Magnoliopsida</taxon>
        <taxon>eudicotyledons</taxon>
        <taxon>Gunneridae</taxon>
        <taxon>Pentapetalae</taxon>
        <taxon>asterids</taxon>
        <taxon>lamiids</taxon>
        <taxon>Lamiales</taxon>
        <taxon>Lamiaceae</taxon>
        <taxon>Nepetoideae</taxon>
        <taxon>Mentheae</taxon>
        <taxon>Salviinae</taxon>
        <taxon>Salvia</taxon>
        <taxon>Salvia incertae sedis</taxon>
    </lineage>
</organism>
<feature type="repeat" description="PPR" evidence="3">
    <location>
        <begin position="659"/>
        <end position="693"/>
    </location>
</feature>
<dbReference type="Pfam" id="PF13041">
    <property type="entry name" value="PPR_2"/>
    <property type="match status" value="7"/>
</dbReference>
<feature type="repeat" description="PPR" evidence="3">
    <location>
        <begin position="364"/>
        <end position="398"/>
    </location>
</feature>
<reference evidence="4" key="2">
    <citation type="submission" date="2018-02" db="EMBL/GenBank/DDBJ databases">
        <authorList>
            <person name="Li H.Q."/>
            <person name="Lu S.F."/>
        </authorList>
    </citation>
    <scope>NUCLEOTIDE SEQUENCE</scope>
</reference>